<sequence length="767" mass="85547">MPPPQTDDYIYSLTNINGYTKDRHITTANKNSKKKEWSDNHSPSPKRWADKLLNFQLNSRKGKIPAPITPAINSSISLTTPVISSPIRPDQTFPSPHTPVEATTPTDSYPSRVSSLPRPISSVSSKSNTRVSPINSSHSEQNLASLNWTPREGVTAQRSKSKKSFLTAKCTICDEPISHRSHGERIVELQCGHLCHQDCLMISFGDISTSSTNIYELFPPCIKCKVDKSVNMNCVPKDEMLKDRIISDVFLTKVGNVSSPVSSYGSTPINHSASSPMNRKTPDVVGQTVNINTLADIKMVRPATQLGTAPRSVSPQLLNYDVISTKANRYDLINQDKNILHTLPVFDETNIAEEISIASSSYHDDEARHQEISNIMLSTKFVSLEMYYPVETIKVNVVSDSILQCEIITEKMPKLFELSESPFTNSTTALQKWASALLNSNIIFDHEAITSTLRLPPIIKNMGNDGDVLTTYTADGSSRKISEVGTIGHIRGSVIIRRQPKIADDTNIDNGRSSIYTTKTSVSTLISLRRKKPDNLILVLQIDKQYMVSKDAYTIVFNNLKALEILFPSLYICLLDSKMMIQQQGPVSKVVVCKNDLKIRASSERFTVLNLKRQIQKASEISDRSVGIAVVSNATMSKDVNILFSSFELVRKFHGIRTNVLKIKIGYLYMNYTEEIDELAEIDSWPDMLELLCYTFAIDYDSDDEEESELSDFDNSLSITPSSIIDDITSSDDSILTLNIMSTSFDSDMPANNESHIDDSEIFIDDM</sequence>
<dbReference type="EMBL" id="PUHR01000153">
    <property type="protein sequence ID" value="KAG0661945.1"/>
    <property type="molecule type" value="Genomic_DNA"/>
</dbReference>
<dbReference type="Pfam" id="PF12194">
    <property type="entry name" value="Ste5_C"/>
    <property type="match status" value="1"/>
</dbReference>
<feature type="region of interest" description="Disordered" evidence="1">
    <location>
        <begin position="85"/>
        <end position="153"/>
    </location>
</feature>
<dbReference type="OrthoDB" id="299997at2759"/>
<feature type="compositionally biased region" description="Low complexity" evidence="1">
    <location>
        <begin position="110"/>
        <end position="132"/>
    </location>
</feature>
<accession>A0A9P6W405</accession>
<evidence type="ECO:0000259" key="2">
    <source>
        <dbReference type="Pfam" id="PF12194"/>
    </source>
</evidence>
<dbReference type="Proteomes" id="UP000750334">
    <property type="component" value="Unassembled WGS sequence"/>
</dbReference>
<name>A0A9P6W405_MAUEX</name>
<dbReference type="InterPro" id="IPR021106">
    <property type="entry name" value="Ste5_Fus3-bd_dom"/>
</dbReference>
<reference evidence="3 4" key="1">
    <citation type="submission" date="2020-11" db="EMBL/GenBank/DDBJ databases">
        <title>Kefir isolates.</title>
        <authorList>
            <person name="Marcisauskas S."/>
            <person name="Kim Y."/>
            <person name="Blasche S."/>
        </authorList>
    </citation>
    <scope>NUCLEOTIDE SEQUENCE [LARGE SCALE GENOMIC DNA]</scope>
    <source>
        <strain evidence="3 4">OG2</strain>
    </source>
</reference>
<dbReference type="AlphaFoldDB" id="A0A9P6W405"/>
<feature type="region of interest" description="Disordered" evidence="1">
    <location>
        <begin position="27"/>
        <end position="46"/>
    </location>
</feature>
<evidence type="ECO:0000313" key="4">
    <source>
        <dbReference type="Proteomes" id="UP000750334"/>
    </source>
</evidence>
<comment type="caution">
    <text evidence="3">The sequence shown here is derived from an EMBL/GenBank/DDBJ whole genome shotgun (WGS) entry which is preliminary data.</text>
</comment>
<gene>
    <name evidence="3" type="ORF">C6P45_001234</name>
</gene>
<protein>
    <recommendedName>
        <fullName evidence="2">Protein Ste5 Fus3-binding domain-containing protein</fullName>
    </recommendedName>
</protein>
<organism evidence="3 4">
    <name type="scientific">Maudiozyma exigua</name>
    <name type="common">Yeast</name>
    <name type="synonym">Kazachstania exigua</name>
    <dbReference type="NCBI Taxonomy" id="34358"/>
    <lineage>
        <taxon>Eukaryota</taxon>
        <taxon>Fungi</taxon>
        <taxon>Dikarya</taxon>
        <taxon>Ascomycota</taxon>
        <taxon>Saccharomycotina</taxon>
        <taxon>Saccharomycetes</taxon>
        <taxon>Saccharomycetales</taxon>
        <taxon>Saccharomycetaceae</taxon>
        <taxon>Maudiozyma</taxon>
    </lineage>
</organism>
<evidence type="ECO:0000256" key="1">
    <source>
        <dbReference type="SAM" id="MobiDB-lite"/>
    </source>
</evidence>
<proteinExistence type="predicted"/>
<feature type="domain" description="Protein Ste5 Fus3-binding" evidence="2">
    <location>
        <begin position="520"/>
        <end position="707"/>
    </location>
</feature>
<feature type="compositionally biased region" description="Polar residues" evidence="1">
    <location>
        <begin position="133"/>
        <end position="148"/>
    </location>
</feature>
<keyword evidence="4" id="KW-1185">Reference proteome</keyword>
<dbReference type="InterPro" id="IPR038382">
    <property type="entry name" value="Ste5_C_sf"/>
</dbReference>
<evidence type="ECO:0000313" key="3">
    <source>
        <dbReference type="EMBL" id="KAG0661945.1"/>
    </source>
</evidence>
<dbReference type="SUPFAM" id="SSF57850">
    <property type="entry name" value="RING/U-box"/>
    <property type="match status" value="1"/>
</dbReference>
<dbReference type="Gene3D" id="3.40.50.11070">
    <property type="entry name" value="Protein Ste5, Fus3-binding domain"/>
    <property type="match status" value="1"/>
</dbReference>